<feature type="chain" id="PRO_5008904338" description="Apple domain-containing protein" evidence="1">
    <location>
        <begin position="19"/>
        <end position="185"/>
    </location>
</feature>
<keyword evidence="1" id="KW-0732">Signal</keyword>
<keyword evidence="3" id="KW-1185">Reference proteome</keyword>
<protein>
    <recommendedName>
        <fullName evidence="4">Apple domain-containing protein</fullName>
    </recommendedName>
</protein>
<organism evidence="2 3">
    <name type="scientific">Orchesella cincta</name>
    <name type="common">Springtail</name>
    <name type="synonym">Podura cincta</name>
    <dbReference type="NCBI Taxonomy" id="48709"/>
    <lineage>
        <taxon>Eukaryota</taxon>
        <taxon>Metazoa</taxon>
        <taxon>Ecdysozoa</taxon>
        <taxon>Arthropoda</taxon>
        <taxon>Hexapoda</taxon>
        <taxon>Collembola</taxon>
        <taxon>Entomobryomorpha</taxon>
        <taxon>Entomobryoidea</taxon>
        <taxon>Orchesellidae</taxon>
        <taxon>Orchesellinae</taxon>
        <taxon>Orchesella</taxon>
    </lineage>
</organism>
<gene>
    <name evidence="2" type="ORF">Ocin01_11898</name>
</gene>
<sequence>MKSLKQLLIMLIFSTVAAFDYLKALDKCFGDLPKYYLYADEMVINRRQAESCRSQNSDDNEFCQSVCQLLDLEYIGCGPYDAKGTECWLIAVDQRYHLESLTAISEYGMSFSKYAFILIKPQIYFNRNETLDETPAPAHMVDLYQSSTNPPPKTTGEIATIILENVEARLKSCTFQQSNKFIHMK</sequence>
<accession>A0A1D2MP14</accession>
<comment type="caution">
    <text evidence="2">The sequence shown here is derived from an EMBL/GenBank/DDBJ whole genome shotgun (WGS) entry which is preliminary data.</text>
</comment>
<dbReference type="AlphaFoldDB" id="A0A1D2MP14"/>
<name>A0A1D2MP14_ORCCI</name>
<evidence type="ECO:0000313" key="3">
    <source>
        <dbReference type="Proteomes" id="UP000094527"/>
    </source>
</evidence>
<reference evidence="2 3" key="1">
    <citation type="journal article" date="2016" name="Genome Biol. Evol.">
        <title>Gene Family Evolution Reflects Adaptation to Soil Environmental Stressors in the Genome of the Collembolan Orchesella cincta.</title>
        <authorList>
            <person name="Faddeeva-Vakhrusheva A."/>
            <person name="Derks M.F."/>
            <person name="Anvar S.Y."/>
            <person name="Agamennone V."/>
            <person name="Suring W."/>
            <person name="Smit S."/>
            <person name="van Straalen N.M."/>
            <person name="Roelofs D."/>
        </authorList>
    </citation>
    <scope>NUCLEOTIDE SEQUENCE [LARGE SCALE GENOMIC DNA]</scope>
    <source>
        <tissue evidence="2">Mixed pool</tissue>
    </source>
</reference>
<dbReference type="EMBL" id="LJIJ01000751">
    <property type="protein sequence ID" value="ODM94777.1"/>
    <property type="molecule type" value="Genomic_DNA"/>
</dbReference>
<proteinExistence type="predicted"/>
<evidence type="ECO:0000256" key="1">
    <source>
        <dbReference type="SAM" id="SignalP"/>
    </source>
</evidence>
<evidence type="ECO:0008006" key="4">
    <source>
        <dbReference type="Google" id="ProtNLM"/>
    </source>
</evidence>
<evidence type="ECO:0000313" key="2">
    <source>
        <dbReference type="EMBL" id="ODM94777.1"/>
    </source>
</evidence>
<feature type="signal peptide" evidence="1">
    <location>
        <begin position="1"/>
        <end position="18"/>
    </location>
</feature>
<dbReference type="Proteomes" id="UP000094527">
    <property type="component" value="Unassembled WGS sequence"/>
</dbReference>